<keyword evidence="6" id="KW-0445">Lipid transport</keyword>
<dbReference type="Proteomes" id="UP001318040">
    <property type="component" value="Chromosome 77"/>
</dbReference>
<dbReference type="GO" id="GO:1902387">
    <property type="term" value="F:ceramide 1-phosphate binding"/>
    <property type="evidence" value="ECO:0007669"/>
    <property type="project" value="TreeGrafter"/>
</dbReference>
<comment type="similarity">
    <text evidence="2">Belongs to the GLTP family.</text>
</comment>
<gene>
    <name evidence="10 11 12" type="primary">GLTP</name>
</gene>
<dbReference type="GO" id="GO:0005829">
    <property type="term" value="C:cytosol"/>
    <property type="evidence" value="ECO:0007669"/>
    <property type="project" value="TreeGrafter"/>
</dbReference>
<dbReference type="InterPro" id="IPR036497">
    <property type="entry name" value="GLTP_sf"/>
</dbReference>
<dbReference type="AlphaFoldDB" id="A0AAJ7UI21"/>
<dbReference type="RefSeq" id="XP_032836860.1">
    <property type="nucleotide sequence ID" value="XM_032980969.1"/>
</dbReference>
<keyword evidence="9" id="KW-1185">Reference proteome</keyword>
<name>A0AAJ7UI21_PETMA</name>
<reference evidence="10 11" key="1">
    <citation type="submission" date="2025-04" db="UniProtKB">
        <authorList>
            <consortium name="RefSeq"/>
        </authorList>
    </citation>
    <scope>IDENTIFICATION</scope>
    <source>
        <tissue evidence="10 11">Sperm</tissue>
    </source>
</reference>
<dbReference type="RefSeq" id="XP_032836861.1">
    <property type="nucleotide sequence ID" value="XM_032980970.1"/>
</dbReference>
<dbReference type="SUPFAM" id="SSF110004">
    <property type="entry name" value="Glycolipid transfer protein, GLTP"/>
    <property type="match status" value="1"/>
</dbReference>
<keyword evidence="3" id="KW-0813">Transport</keyword>
<dbReference type="PANTHER" id="PTHR10219:SF97">
    <property type="entry name" value="GLYCOLIPID TRANSFER PROTEIN"/>
    <property type="match status" value="1"/>
</dbReference>
<evidence type="ECO:0000313" key="12">
    <source>
        <dbReference type="RefSeq" id="XP_032836862.1"/>
    </source>
</evidence>
<evidence type="ECO:0000256" key="4">
    <source>
        <dbReference type="ARBA" id="ARBA00022490"/>
    </source>
</evidence>
<organism evidence="9 11">
    <name type="scientific">Petromyzon marinus</name>
    <name type="common">Sea lamprey</name>
    <dbReference type="NCBI Taxonomy" id="7757"/>
    <lineage>
        <taxon>Eukaryota</taxon>
        <taxon>Metazoa</taxon>
        <taxon>Chordata</taxon>
        <taxon>Craniata</taxon>
        <taxon>Vertebrata</taxon>
        <taxon>Cyclostomata</taxon>
        <taxon>Hyperoartia</taxon>
        <taxon>Petromyzontiformes</taxon>
        <taxon>Petromyzontidae</taxon>
        <taxon>Petromyzon</taxon>
    </lineage>
</organism>
<proteinExistence type="inferred from homology"/>
<protein>
    <submittedName>
        <fullName evidence="10 11">Glycolipid transfer protein isoform X1</fullName>
    </submittedName>
    <submittedName>
        <fullName evidence="12">Glycolipid transfer protein isoform X2</fullName>
    </submittedName>
</protein>
<accession>A0AAJ7UI21</accession>
<dbReference type="FunFam" id="1.10.3520.10:FF:000001">
    <property type="entry name" value="Pleckstrin domain-containing family A member 8"/>
    <property type="match status" value="1"/>
</dbReference>
<evidence type="ECO:0000256" key="1">
    <source>
        <dbReference type="ARBA" id="ARBA00004496"/>
    </source>
</evidence>
<dbReference type="Pfam" id="PF08718">
    <property type="entry name" value="GLTP"/>
    <property type="match status" value="1"/>
</dbReference>
<dbReference type="KEGG" id="pmrn:116958396"/>
<dbReference type="Gene3D" id="1.10.3520.10">
    <property type="entry name" value="Glycolipid transfer protein"/>
    <property type="match status" value="1"/>
</dbReference>
<keyword evidence="5" id="KW-0677">Repeat</keyword>
<evidence type="ECO:0000259" key="8">
    <source>
        <dbReference type="Pfam" id="PF08718"/>
    </source>
</evidence>
<dbReference type="InterPro" id="IPR014830">
    <property type="entry name" value="Glycolipid_transfer_prot_dom"/>
</dbReference>
<evidence type="ECO:0000256" key="3">
    <source>
        <dbReference type="ARBA" id="ARBA00022448"/>
    </source>
</evidence>
<evidence type="ECO:0000313" key="9">
    <source>
        <dbReference type="Proteomes" id="UP001318040"/>
    </source>
</evidence>
<evidence type="ECO:0000256" key="5">
    <source>
        <dbReference type="ARBA" id="ARBA00022737"/>
    </source>
</evidence>
<feature type="domain" description="Glycolipid transfer protein" evidence="8">
    <location>
        <begin position="18"/>
        <end position="166"/>
    </location>
</feature>
<comment type="function">
    <text evidence="7">Accelerates the intermembrane transfer of various glycolipids. Catalyzes the transfer of various glycosphingolipids between membranes but does not catalyze the transfer of phospholipids. May be involved in the intracellular translocation of glucosylceramides.</text>
</comment>
<comment type="subcellular location">
    <subcellularLocation>
        <location evidence="1">Cytoplasm</location>
    </subcellularLocation>
</comment>
<evidence type="ECO:0000313" key="10">
    <source>
        <dbReference type="RefSeq" id="XP_032836860.1"/>
    </source>
</evidence>
<evidence type="ECO:0000313" key="11">
    <source>
        <dbReference type="RefSeq" id="XP_032836861.1"/>
    </source>
</evidence>
<dbReference type="GO" id="GO:1902388">
    <property type="term" value="F:ceramide 1-phosphate transfer activity"/>
    <property type="evidence" value="ECO:0007669"/>
    <property type="project" value="TreeGrafter"/>
</dbReference>
<evidence type="ECO:0000256" key="7">
    <source>
        <dbReference type="ARBA" id="ARBA00037246"/>
    </source>
</evidence>
<sequence length="209" mass="23607">MALLLDHEFPELALDQDVNTQRFLDSVQHIPPFFDCLGSTVFMPIKSDVSGNIEKLRAVYLTDPVRLSTLRGLVIHERDAGDAEWPRSGATLALMWLKRGLRFIQTLLQSLVDGVRDERHPNHMTVNATLAYTASLRRYHGWLVRGVFSAAVHGAPYRSDFLRALSKGAAVPEELCLEQIALFLRNFTPHVDAIYRLYDELGAELDYTA</sequence>
<dbReference type="RefSeq" id="XP_032836862.1">
    <property type="nucleotide sequence ID" value="XM_032980971.1"/>
</dbReference>
<evidence type="ECO:0000256" key="6">
    <source>
        <dbReference type="ARBA" id="ARBA00023055"/>
    </source>
</evidence>
<dbReference type="PANTHER" id="PTHR10219">
    <property type="entry name" value="GLYCOLIPID TRANSFER PROTEIN-RELATED"/>
    <property type="match status" value="1"/>
</dbReference>
<keyword evidence="4" id="KW-0963">Cytoplasm</keyword>
<dbReference type="CTD" id="51228"/>
<dbReference type="GO" id="GO:0016020">
    <property type="term" value="C:membrane"/>
    <property type="evidence" value="ECO:0007669"/>
    <property type="project" value="TreeGrafter"/>
</dbReference>
<evidence type="ECO:0000256" key="2">
    <source>
        <dbReference type="ARBA" id="ARBA00007148"/>
    </source>
</evidence>